<dbReference type="Pfam" id="PF17293">
    <property type="entry name" value="Arm-DNA-bind_5"/>
    <property type="match status" value="1"/>
</dbReference>
<dbReference type="RefSeq" id="WP_229203461.1">
    <property type="nucleotide sequence ID" value="NZ_QGDT01000012.1"/>
</dbReference>
<dbReference type="AlphaFoldDB" id="A0A316AE11"/>
<dbReference type="EMBL" id="QGDT01000012">
    <property type="protein sequence ID" value="PWJ56015.1"/>
    <property type="molecule type" value="Genomic_DNA"/>
</dbReference>
<sequence>MKVTLRQRNQGGKTSLYLDYYHKGKRKTEYLNLYLEPNPKTKEKRT</sequence>
<accession>A0A316AE11</accession>
<reference evidence="2 3" key="1">
    <citation type="submission" date="2018-03" db="EMBL/GenBank/DDBJ databases">
        <title>Genomic Encyclopedia of Archaeal and Bacterial Type Strains, Phase II (KMG-II): from individual species to whole genera.</title>
        <authorList>
            <person name="Goeker M."/>
        </authorList>
    </citation>
    <scope>NUCLEOTIDE SEQUENCE [LARGE SCALE GENOMIC DNA]</scope>
    <source>
        <strain evidence="2 3">DSM 100346</strain>
    </source>
</reference>
<comment type="caution">
    <text evidence="2">The sequence shown here is derived from an EMBL/GenBank/DDBJ whole genome shotgun (WGS) entry which is preliminary data.</text>
</comment>
<evidence type="ECO:0000313" key="3">
    <source>
        <dbReference type="Proteomes" id="UP000245880"/>
    </source>
</evidence>
<gene>
    <name evidence="2" type="ORF">CLV98_112110</name>
</gene>
<feature type="domain" description="Arm DNA-binding" evidence="1">
    <location>
        <begin position="3"/>
        <end position="45"/>
    </location>
</feature>
<protein>
    <submittedName>
        <fullName evidence="2">Integrase-like protein</fullName>
    </submittedName>
</protein>
<organism evidence="2 3">
    <name type="scientific">Dyadobacter jejuensis</name>
    <dbReference type="NCBI Taxonomy" id="1082580"/>
    <lineage>
        <taxon>Bacteria</taxon>
        <taxon>Pseudomonadati</taxon>
        <taxon>Bacteroidota</taxon>
        <taxon>Cytophagia</taxon>
        <taxon>Cytophagales</taxon>
        <taxon>Spirosomataceae</taxon>
        <taxon>Dyadobacter</taxon>
    </lineage>
</organism>
<name>A0A316AE11_9BACT</name>
<keyword evidence="3" id="KW-1185">Reference proteome</keyword>
<evidence type="ECO:0000259" key="1">
    <source>
        <dbReference type="Pfam" id="PF17293"/>
    </source>
</evidence>
<dbReference type="Proteomes" id="UP000245880">
    <property type="component" value="Unassembled WGS sequence"/>
</dbReference>
<evidence type="ECO:0000313" key="2">
    <source>
        <dbReference type="EMBL" id="PWJ56015.1"/>
    </source>
</evidence>
<dbReference type="InterPro" id="IPR035386">
    <property type="entry name" value="Arm-DNA-bind_5"/>
</dbReference>
<proteinExistence type="predicted"/>